<dbReference type="PROSITE" id="PS00134">
    <property type="entry name" value="TRYPSIN_HIS"/>
    <property type="match status" value="1"/>
</dbReference>
<sequence>MSSSTRCPLFFVRLSVGMTEEVHVVHPPFVVCGATETTCGGLYKGWKVPKSYLLTGCSSSGAITMNIQLLTLGALCAVIWAVSARHPPPRGIGEVPRTWIVGGQEAARGSHPYIASLQFRGQHFCGGSLIAPQFLLTAAHCLDGMSPTRVTVVLGAHSLRANEDTKQSFRIARVFENGFNPETLQNDVLVLRLDRPAALNRSVQVVRLPGQDEVVPPGTQCVAAGWGRLGTEGRIPDLLQELNVTVTGRNLCRPNNICTGVFMRQAGICLGDSGGPLVCNGVIQGVSSFIIRTCGSGVAPDFFARVALFRRFIDSALSS</sequence>
<proteinExistence type="predicted"/>
<dbReference type="EMBL" id="JANPWB010000016">
    <property type="protein sequence ID" value="KAJ1086178.1"/>
    <property type="molecule type" value="Genomic_DNA"/>
</dbReference>
<dbReference type="GO" id="GO:0004252">
    <property type="term" value="F:serine-type endopeptidase activity"/>
    <property type="evidence" value="ECO:0007669"/>
    <property type="project" value="InterPro"/>
</dbReference>
<dbReference type="SMART" id="SM00020">
    <property type="entry name" value="Tryp_SPc"/>
    <property type="match status" value="1"/>
</dbReference>
<dbReference type="GO" id="GO:0005615">
    <property type="term" value="C:extracellular space"/>
    <property type="evidence" value="ECO:0007669"/>
    <property type="project" value="TreeGrafter"/>
</dbReference>
<dbReference type="PROSITE" id="PS00135">
    <property type="entry name" value="TRYPSIN_SER"/>
    <property type="match status" value="1"/>
</dbReference>
<dbReference type="InterPro" id="IPR009003">
    <property type="entry name" value="Peptidase_S1_PA"/>
</dbReference>
<reference evidence="9" key="1">
    <citation type="journal article" date="2022" name="bioRxiv">
        <title>Sequencing and chromosome-scale assembly of the giantPleurodeles waltlgenome.</title>
        <authorList>
            <person name="Brown T."/>
            <person name="Elewa A."/>
            <person name="Iarovenko S."/>
            <person name="Subramanian E."/>
            <person name="Araus A.J."/>
            <person name="Petzold A."/>
            <person name="Susuki M."/>
            <person name="Suzuki K.-i.T."/>
            <person name="Hayashi T."/>
            <person name="Toyoda A."/>
            <person name="Oliveira C."/>
            <person name="Osipova E."/>
            <person name="Leigh N.D."/>
            <person name="Simon A."/>
            <person name="Yun M.H."/>
        </authorList>
    </citation>
    <scope>NUCLEOTIDE SEQUENCE</scope>
    <source>
        <strain evidence="9">20211129_DDA</strain>
        <tissue evidence="9">Liver</tissue>
    </source>
</reference>
<evidence type="ECO:0000259" key="8">
    <source>
        <dbReference type="PROSITE" id="PS50240"/>
    </source>
</evidence>
<comment type="caution">
    <text evidence="9">The sequence shown here is derived from an EMBL/GenBank/DDBJ whole genome shotgun (WGS) entry which is preliminary data.</text>
</comment>
<name>A0AAV7L9X3_PLEWA</name>
<dbReference type="InterPro" id="IPR043504">
    <property type="entry name" value="Peptidase_S1_PA_chymotrypsin"/>
</dbReference>
<dbReference type="PRINTS" id="PR00722">
    <property type="entry name" value="CHYMOTRYPSIN"/>
</dbReference>
<evidence type="ECO:0000256" key="7">
    <source>
        <dbReference type="RuleBase" id="RU363034"/>
    </source>
</evidence>
<dbReference type="PANTHER" id="PTHR24257">
    <property type="entry name" value="CHYMOTRYPSIN-LIKE ELASTASE FAMILY MEMBER"/>
    <property type="match status" value="1"/>
</dbReference>
<evidence type="ECO:0000256" key="2">
    <source>
        <dbReference type="ARBA" id="ARBA00022729"/>
    </source>
</evidence>
<dbReference type="AlphaFoldDB" id="A0AAV7L9X3"/>
<dbReference type="FunFam" id="2.40.10.10:FF:000068">
    <property type="entry name" value="transmembrane protease serine 2"/>
    <property type="match status" value="1"/>
</dbReference>
<dbReference type="Pfam" id="PF00089">
    <property type="entry name" value="Trypsin"/>
    <property type="match status" value="1"/>
</dbReference>
<evidence type="ECO:0000256" key="1">
    <source>
        <dbReference type="ARBA" id="ARBA00022670"/>
    </source>
</evidence>
<evidence type="ECO:0000256" key="6">
    <source>
        <dbReference type="ARBA" id="ARBA00023180"/>
    </source>
</evidence>
<dbReference type="GO" id="GO:0006508">
    <property type="term" value="P:proteolysis"/>
    <property type="evidence" value="ECO:0007669"/>
    <property type="project" value="UniProtKB-KW"/>
</dbReference>
<keyword evidence="6" id="KW-0325">Glycoprotein</keyword>
<keyword evidence="1 7" id="KW-0645">Protease</keyword>
<organism evidence="9 10">
    <name type="scientific">Pleurodeles waltl</name>
    <name type="common">Iberian ribbed newt</name>
    <dbReference type="NCBI Taxonomy" id="8319"/>
    <lineage>
        <taxon>Eukaryota</taxon>
        <taxon>Metazoa</taxon>
        <taxon>Chordata</taxon>
        <taxon>Craniata</taxon>
        <taxon>Vertebrata</taxon>
        <taxon>Euteleostomi</taxon>
        <taxon>Amphibia</taxon>
        <taxon>Batrachia</taxon>
        <taxon>Caudata</taxon>
        <taxon>Salamandroidea</taxon>
        <taxon>Salamandridae</taxon>
        <taxon>Pleurodelinae</taxon>
        <taxon>Pleurodeles</taxon>
    </lineage>
</organism>
<keyword evidence="5" id="KW-1015">Disulfide bond</keyword>
<dbReference type="InterPro" id="IPR001314">
    <property type="entry name" value="Peptidase_S1A"/>
</dbReference>
<dbReference type="Gene3D" id="2.40.10.10">
    <property type="entry name" value="Trypsin-like serine proteases"/>
    <property type="match status" value="2"/>
</dbReference>
<evidence type="ECO:0000313" key="9">
    <source>
        <dbReference type="EMBL" id="KAJ1086178.1"/>
    </source>
</evidence>
<gene>
    <name evidence="9" type="ORF">NDU88_006302</name>
</gene>
<dbReference type="SUPFAM" id="SSF50494">
    <property type="entry name" value="Trypsin-like serine proteases"/>
    <property type="match status" value="1"/>
</dbReference>
<dbReference type="InterPro" id="IPR033116">
    <property type="entry name" value="TRYPSIN_SER"/>
</dbReference>
<keyword evidence="4 7" id="KW-0720">Serine protease</keyword>
<accession>A0AAV7L9X3</accession>
<keyword evidence="2" id="KW-0732">Signal</keyword>
<keyword evidence="3 7" id="KW-0378">Hydrolase</keyword>
<dbReference type="FunFam" id="2.40.10.10:FF:000052">
    <property type="entry name" value="Neutrophil elastase"/>
    <property type="match status" value="1"/>
</dbReference>
<dbReference type="CDD" id="cd00190">
    <property type="entry name" value="Tryp_SPc"/>
    <property type="match status" value="1"/>
</dbReference>
<dbReference type="PANTHER" id="PTHR24257:SF15">
    <property type="entry name" value="MYELOBLASTIN"/>
    <property type="match status" value="1"/>
</dbReference>
<dbReference type="Proteomes" id="UP001066276">
    <property type="component" value="Chromosome 12"/>
</dbReference>
<evidence type="ECO:0000313" key="10">
    <source>
        <dbReference type="Proteomes" id="UP001066276"/>
    </source>
</evidence>
<dbReference type="InterPro" id="IPR001254">
    <property type="entry name" value="Trypsin_dom"/>
</dbReference>
<dbReference type="InterPro" id="IPR050850">
    <property type="entry name" value="Peptidase_S1_Elastase_sf"/>
</dbReference>
<dbReference type="PROSITE" id="PS50240">
    <property type="entry name" value="TRYPSIN_DOM"/>
    <property type="match status" value="1"/>
</dbReference>
<feature type="domain" description="Peptidase S1" evidence="8">
    <location>
        <begin position="100"/>
        <end position="318"/>
    </location>
</feature>
<dbReference type="GO" id="GO:0005737">
    <property type="term" value="C:cytoplasm"/>
    <property type="evidence" value="ECO:0007669"/>
    <property type="project" value="UniProtKB-ARBA"/>
</dbReference>
<keyword evidence="10" id="KW-1185">Reference proteome</keyword>
<evidence type="ECO:0000256" key="3">
    <source>
        <dbReference type="ARBA" id="ARBA00022801"/>
    </source>
</evidence>
<dbReference type="InterPro" id="IPR018114">
    <property type="entry name" value="TRYPSIN_HIS"/>
</dbReference>
<evidence type="ECO:0000256" key="4">
    <source>
        <dbReference type="ARBA" id="ARBA00022825"/>
    </source>
</evidence>
<protein>
    <recommendedName>
        <fullName evidence="8">Peptidase S1 domain-containing protein</fullName>
    </recommendedName>
</protein>
<evidence type="ECO:0000256" key="5">
    <source>
        <dbReference type="ARBA" id="ARBA00023157"/>
    </source>
</evidence>